<organism evidence="8 9">
    <name type="scientific">Olsenella profusa F0195</name>
    <dbReference type="NCBI Taxonomy" id="1125712"/>
    <lineage>
        <taxon>Bacteria</taxon>
        <taxon>Bacillati</taxon>
        <taxon>Actinomycetota</taxon>
        <taxon>Coriobacteriia</taxon>
        <taxon>Coriobacteriales</taxon>
        <taxon>Atopobiaceae</taxon>
        <taxon>Olsenella</taxon>
    </lineage>
</organism>
<dbReference type="AlphaFoldDB" id="U2UYU2"/>
<dbReference type="Gene3D" id="3.30.70.260">
    <property type="match status" value="1"/>
</dbReference>
<keyword evidence="3" id="KW-0520">NAD</keyword>
<dbReference type="CDD" id="cd12174">
    <property type="entry name" value="PGDH_like_3"/>
    <property type="match status" value="1"/>
</dbReference>
<sequence>MRYVMVLDNIAKDITRDGVADLGEGYEKTDDISTADAVLVRASDIHGLDLGASVRCVARSGAGVNNIPLEECAERGIVVFNSPGGNSNAVKELVVGMMLANSRNVLGSIDWVRANARNPDIVRAAERTKKAFVGHEVAGRKVGVVGLGAVGSKVANALIHLDMDVYGYDPYLSVEHAWQLSRNVKRVDSLEELCHGADYVTLHVPSKEDTVYMMDAPQLKLMNPGGMLINYARADVIDEDDVADALESGQLGTFVCDFATPKTVRMPHAIITPHMGACTNEAEENCARMAVSEMRDYLELGTIRNSVNYPDCDMGPIRGGGRFAALHANVPNMIGQISAVIAASSVNIERMRNEAQGKNAYTLVETDAPLDRETYDRLRAIEGIYRVRVITPAITSHRE</sequence>
<dbReference type="SUPFAM" id="SSF52283">
    <property type="entry name" value="Formate/glycerate dehydrogenase catalytic domain-like"/>
    <property type="match status" value="1"/>
</dbReference>
<dbReference type="SUPFAM" id="SSF51735">
    <property type="entry name" value="NAD(P)-binding Rossmann-fold domains"/>
    <property type="match status" value="1"/>
</dbReference>
<dbReference type="InterPro" id="IPR006139">
    <property type="entry name" value="D-isomer_2_OHA_DH_cat_dom"/>
</dbReference>
<gene>
    <name evidence="8" type="primary">pdxB_1</name>
    <name evidence="8" type="ORF">HMPREF1316_0086</name>
</gene>
<evidence type="ECO:0000256" key="4">
    <source>
        <dbReference type="ARBA" id="ARBA00029440"/>
    </source>
</evidence>
<dbReference type="PANTHER" id="PTHR42938:SF47">
    <property type="entry name" value="HYDROXYPYRUVATE REDUCTASE"/>
    <property type="match status" value="1"/>
</dbReference>
<dbReference type="GO" id="GO:0033711">
    <property type="term" value="F:4-phosphoerythronate dehydrogenase activity"/>
    <property type="evidence" value="ECO:0007669"/>
    <property type="project" value="UniProtKB-EC"/>
</dbReference>
<dbReference type="PROSITE" id="PS00065">
    <property type="entry name" value="D_2_HYDROXYACID_DH_1"/>
    <property type="match status" value="1"/>
</dbReference>
<evidence type="ECO:0000313" key="9">
    <source>
        <dbReference type="Proteomes" id="UP000016638"/>
    </source>
</evidence>
<protein>
    <submittedName>
        <fullName evidence="8">4-phosphoerythronate dehydrogenase</fullName>
        <ecNumber evidence="8">1.1.1.290</ecNumber>
    </submittedName>
</protein>
<dbReference type="InterPro" id="IPR006140">
    <property type="entry name" value="D-isomer_DH_NAD-bd"/>
</dbReference>
<dbReference type="Gene3D" id="3.40.50.720">
    <property type="entry name" value="NAD(P)-binding Rossmann-like Domain"/>
    <property type="match status" value="2"/>
</dbReference>
<accession>U2UYU2</accession>
<dbReference type="InterPro" id="IPR029752">
    <property type="entry name" value="D-isomer_DH_CS1"/>
</dbReference>
<feature type="domain" description="D-isomer specific 2-hydroxyacid dehydrogenase catalytic" evidence="6">
    <location>
        <begin position="30"/>
        <end position="308"/>
    </location>
</feature>
<comment type="pathway">
    <text evidence="4">Amino-acid biosynthesis.</text>
</comment>
<dbReference type="PANTHER" id="PTHR42938">
    <property type="entry name" value="FORMATE DEHYDROGENASE 1"/>
    <property type="match status" value="1"/>
</dbReference>
<feature type="domain" description="D-isomer specific 2-hydroxyacid dehydrogenase NAD-binding" evidence="7">
    <location>
        <begin position="95"/>
        <end position="276"/>
    </location>
</feature>
<dbReference type="GO" id="GO:0051287">
    <property type="term" value="F:NAD binding"/>
    <property type="evidence" value="ECO:0007669"/>
    <property type="project" value="InterPro"/>
</dbReference>
<proteinExistence type="inferred from homology"/>
<keyword evidence="9" id="KW-1185">Reference proteome</keyword>
<evidence type="ECO:0000259" key="7">
    <source>
        <dbReference type="Pfam" id="PF02826"/>
    </source>
</evidence>
<evidence type="ECO:0000259" key="6">
    <source>
        <dbReference type="Pfam" id="PF00389"/>
    </source>
</evidence>
<evidence type="ECO:0000256" key="5">
    <source>
        <dbReference type="RuleBase" id="RU003719"/>
    </source>
</evidence>
<name>U2UYU2_9ACTN</name>
<dbReference type="OrthoDB" id="9793626at2"/>
<dbReference type="eggNOG" id="COG0111">
    <property type="taxonomic scope" value="Bacteria"/>
</dbReference>
<reference evidence="8 9" key="1">
    <citation type="submission" date="2013-08" db="EMBL/GenBank/DDBJ databases">
        <authorList>
            <person name="Durkin A.S."/>
            <person name="Haft D.R."/>
            <person name="McCorrison J."/>
            <person name="Torralba M."/>
            <person name="Gillis M."/>
            <person name="Haft D.H."/>
            <person name="Methe B."/>
            <person name="Sutton G."/>
            <person name="Nelson K.E."/>
        </authorList>
    </citation>
    <scope>NUCLEOTIDE SEQUENCE [LARGE SCALE GENOMIC DNA]</scope>
    <source>
        <strain evidence="8 9">F0195</strain>
    </source>
</reference>
<evidence type="ECO:0000256" key="2">
    <source>
        <dbReference type="ARBA" id="ARBA00023002"/>
    </source>
</evidence>
<dbReference type="SUPFAM" id="SSF55021">
    <property type="entry name" value="ACT-like"/>
    <property type="match status" value="1"/>
</dbReference>
<comment type="caution">
    <text evidence="8">The sequence shown here is derived from an EMBL/GenBank/DDBJ whole genome shotgun (WGS) entry which is preliminary data.</text>
</comment>
<dbReference type="RefSeq" id="WP_021726131.1">
    <property type="nucleotide sequence ID" value="NZ_AWEZ01000045.1"/>
</dbReference>
<dbReference type="Proteomes" id="UP000016638">
    <property type="component" value="Unassembled WGS sequence"/>
</dbReference>
<dbReference type="PATRIC" id="fig|1125712.3.peg.1219"/>
<dbReference type="Pfam" id="PF02826">
    <property type="entry name" value="2-Hacid_dh_C"/>
    <property type="match status" value="1"/>
</dbReference>
<evidence type="ECO:0000256" key="3">
    <source>
        <dbReference type="ARBA" id="ARBA00023027"/>
    </source>
</evidence>
<keyword evidence="2 5" id="KW-0560">Oxidoreductase</keyword>
<dbReference type="InterPro" id="IPR036291">
    <property type="entry name" value="NAD(P)-bd_dom_sf"/>
</dbReference>
<evidence type="ECO:0000313" key="8">
    <source>
        <dbReference type="EMBL" id="ERL08262.1"/>
    </source>
</evidence>
<dbReference type="Pfam" id="PF00389">
    <property type="entry name" value="2-Hacid_dh"/>
    <property type="match status" value="1"/>
</dbReference>
<dbReference type="InterPro" id="IPR045865">
    <property type="entry name" value="ACT-like_dom_sf"/>
</dbReference>
<comment type="similarity">
    <text evidence="1 5">Belongs to the D-isomer specific 2-hydroxyacid dehydrogenase family.</text>
</comment>
<dbReference type="STRING" id="1125712.HMPREF1316_0086"/>
<dbReference type="EMBL" id="AWEZ01000045">
    <property type="protein sequence ID" value="ERL08262.1"/>
    <property type="molecule type" value="Genomic_DNA"/>
</dbReference>
<dbReference type="EC" id="1.1.1.290" evidence="8"/>
<evidence type="ECO:0000256" key="1">
    <source>
        <dbReference type="ARBA" id="ARBA00005854"/>
    </source>
</evidence>